<keyword evidence="5" id="KW-0410">Iron transport</keyword>
<accession>A0A1I1RXX1</accession>
<evidence type="ECO:0000259" key="16">
    <source>
        <dbReference type="Pfam" id="PF00593"/>
    </source>
</evidence>
<keyword evidence="4 14" id="KW-1134">Transmembrane beta strand</keyword>
<keyword evidence="19" id="KW-1185">Reference proteome</keyword>
<evidence type="ECO:0000256" key="5">
    <source>
        <dbReference type="ARBA" id="ARBA00022496"/>
    </source>
</evidence>
<gene>
    <name evidence="18" type="ORF">SAMN04489710_101455</name>
</gene>
<dbReference type="SUPFAM" id="SSF56935">
    <property type="entry name" value="Porins"/>
    <property type="match status" value="1"/>
</dbReference>
<dbReference type="EMBL" id="FOMQ01000001">
    <property type="protein sequence ID" value="SFD38957.1"/>
    <property type="molecule type" value="Genomic_DNA"/>
</dbReference>
<dbReference type="Proteomes" id="UP000199517">
    <property type="component" value="Unassembled WGS sequence"/>
</dbReference>
<evidence type="ECO:0000256" key="15">
    <source>
        <dbReference type="RuleBase" id="RU003357"/>
    </source>
</evidence>
<evidence type="ECO:0000256" key="12">
    <source>
        <dbReference type="ARBA" id="ARBA00023170"/>
    </source>
</evidence>
<evidence type="ECO:0000313" key="19">
    <source>
        <dbReference type="Proteomes" id="UP000199517"/>
    </source>
</evidence>
<evidence type="ECO:0000256" key="4">
    <source>
        <dbReference type="ARBA" id="ARBA00022452"/>
    </source>
</evidence>
<evidence type="ECO:0000256" key="13">
    <source>
        <dbReference type="ARBA" id="ARBA00023237"/>
    </source>
</evidence>
<evidence type="ECO:0000313" key="18">
    <source>
        <dbReference type="EMBL" id="SFD38957.1"/>
    </source>
</evidence>
<dbReference type="InterPro" id="IPR039426">
    <property type="entry name" value="TonB-dep_rcpt-like"/>
</dbReference>
<dbReference type="GO" id="GO:0038023">
    <property type="term" value="F:signaling receptor activity"/>
    <property type="evidence" value="ECO:0007669"/>
    <property type="project" value="InterPro"/>
</dbReference>
<keyword evidence="8" id="KW-0408">Iron</keyword>
<dbReference type="PROSITE" id="PS52016">
    <property type="entry name" value="TONB_DEPENDENT_REC_3"/>
    <property type="match status" value="1"/>
</dbReference>
<evidence type="ECO:0000256" key="2">
    <source>
        <dbReference type="ARBA" id="ARBA00009810"/>
    </source>
</evidence>
<dbReference type="Pfam" id="PF07715">
    <property type="entry name" value="Plug"/>
    <property type="match status" value="1"/>
</dbReference>
<dbReference type="Gene3D" id="2.170.130.10">
    <property type="entry name" value="TonB-dependent receptor, plug domain"/>
    <property type="match status" value="1"/>
</dbReference>
<keyword evidence="12" id="KW-0675">Receptor</keyword>
<dbReference type="GO" id="GO:0009279">
    <property type="term" value="C:cell outer membrane"/>
    <property type="evidence" value="ECO:0007669"/>
    <property type="project" value="UniProtKB-SubCell"/>
</dbReference>
<dbReference type="GO" id="GO:0015344">
    <property type="term" value="F:siderophore uptake transmembrane transporter activity"/>
    <property type="evidence" value="ECO:0007669"/>
    <property type="project" value="TreeGrafter"/>
</dbReference>
<evidence type="ECO:0000256" key="8">
    <source>
        <dbReference type="ARBA" id="ARBA00023004"/>
    </source>
</evidence>
<comment type="subcellular location">
    <subcellularLocation>
        <location evidence="1 14">Cell outer membrane</location>
        <topology evidence="1 14">Multi-pass membrane protein</topology>
    </subcellularLocation>
</comment>
<evidence type="ECO:0000256" key="10">
    <source>
        <dbReference type="ARBA" id="ARBA00023077"/>
    </source>
</evidence>
<dbReference type="InterPro" id="IPR010105">
    <property type="entry name" value="TonB_sidphr_rcpt"/>
</dbReference>
<evidence type="ECO:0000256" key="3">
    <source>
        <dbReference type="ARBA" id="ARBA00022448"/>
    </source>
</evidence>
<dbReference type="NCBIfam" id="TIGR01783">
    <property type="entry name" value="TonB-siderophor"/>
    <property type="match status" value="1"/>
</dbReference>
<dbReference type="InterPro" id="IPR000531">
    <property type="entry name" value="Beta-barrel_TonB"/>
</dbReference>
<keyword evidence="13 14" id="KW-0998">Cell outer membrane</keyword>
<dbReference type="CDD" id="cd01347">
    <property type="entry name" value="ligand_gated_channel"/>
    <property type="match status" value="1"/>
</dbReference>
<protein>
    <submittedName>
        <fullName evidence="18">Iron complex outermembrane recepter protein</fullName>
    </submittedName>
</protein>
<evidence type="ECO:0000259" key="17">
    <source>
        <dbReference type="Pfam" id="PF07715"/>
    </source>
</evidence>
<sequence length="755" mass="82325">MFPAAIDASPREALSWIAMTHFKHAQHPPAHPRALTAALAAAFTSLCALGTTGTLQAQELPAAGSTPPAEATLAPVTVNAGAQQENPTGPVSGFVARRALSASKTDTPLIETPQAISVITRDQMEAQGVQTLRQVTSYTAGAVSNYFDSRSDTFKARGGDVTQYLDGLVRFTGYWNDARPDPYTLERVEFLRGPSSVLYGQGSVGGVLNLTTKRPQAERQREIQVQLGNHARKQVAADLTGPLDTEGQWLYRLVAVGRDSDTQVNHVGDDRKLIAPSLTWRPSAATSLTLQAHYQKDNSGSLIGFFPWQGTQLPNAYGQIPTSTFISEPGWDRYDSESRSVGYQFSHQLNTAWTVRQNLRRNLGEVDYRTLYTSFTANRATGRPARPVFEADNRSVVRDASWTMGESRLTLLDTQLEGKLQWGAAEHTLLTGLDAQRSFWGQKNWRALAPAIDVYAPVYGNFTVPTASQLVAQPGVRQRQLGVYAQDQIRWGAWTATFGLRHDNARSDTDGRPAAAADDKAWTKRAGATYQMDGGWAPYVGYSESFQPLGGADVYGTPFKPQRGEQWEAGVKWQPPGRGLSGFVAVYQLREKNRKTTDPTNPLNSVQIGETKTRGLEAELTASLARTWDATLAYAYTDAVISRSNTGDQGLPVASVPKHTASAWLSHRFGSAGRGGWTVGGGLRYTGSQWSGSSAITTPSATIADAMVAYDAGDWRLAFNVVNLSDKVQITQCLARGDCFYGQRRAYTLTSTYRF</sequence>
<name>A0A1I1RXX1_9BURK</name>
<evidence type="ECO:0000256" key="1">
    <source>
        <dbReference type="ARBA" id="ARBA00004571"/>
    </source>
</evidence>
<dbReference type="InterPro" id="IPR037066">
    <property type="entry name" value="Plug_dom_sf"/>
</dbReference>
<keyword evidence="11 14" id="KW-0472">Membrane</keyword>
<dbReference type="STRING" id="32040.SAMN04489710_101455"/>
<keyword evidence="3 14" id="KW-0813">Transport</keyword>
<proteinExistence type="inferred from homology"/>
<comment type="similarity">
    <text evidence="2 14 15">Belongs to the TonB-dependent receptor family.</text>
</comment>
<dbReference type="InterPro" id="IPR036942">
    <property type="entry name" value="Beta-barrel_TonB_sf"/>
</dbReference>
<keyword evidence="6 14" id="KW-0812">Transmembrane</keyword>
<feature type="domain" description="TonB-dependent receptor-like beta-barrel" evidence="16">
    <location>
        <begin position="280"/>
        <end position="724"/>
    </location>
</feature>
<dbReference type="PANTHER" id="PTHR32552:SF68">
    <property type="entry name" value="FERRICHROME OUTER MEMBRANE TRANSPORTER_PHAGE RECEPTOR"/>
    <property type="match status" value="1"/>
</dbReference>
<keyword evidence="10 15" id="KW-0798">TonB box</keyword>
<dbReference type="GO" id="GO:0015891">
    <property type="term" value="P:siderophore transport"/>
    <property type="evidence" value="ECO:0007669"/>
    <property type="project" value="InterPro"/>
</dbReference>
<dbReference type="Pfam" id="PF00593">
    <property type="entry name" value="TonB_dep_Rec_b-barrel"/>
    <property type="match status" value="1"/>
</dbReference>
<evidence type="ECO:0000256" key="6">
    <source>
        <dbReference type="ARBA" id="ARBA00022692"/>
    </source>
</evidence>
<evidence type="ECO:0000256" key="9">
    <source>
        <dbReference type="ARBA" id="ARBA00023065"/>
    </source>
</evidence>
<reference evidence="19" key="1">
    <citation type="submission" date="2016-10" db="EMBL/GenBank/DDBJ databases">
        <authorList>
            <person name="Varghese N."/>
            <person name="Submissions S."/>
        </authorList>
    </citation>
    <scope>NUCLEOTIDE SEQUENCE [LARGE SCALE GENOMIC DNA]</scope>
    <source>
        <strain evidence="19">DSM 7481</strain>
    </source>
</reference>
<feature type="domain" description="TonB-dependent receptor plug" evidence="17">
    <location>
        <begin position="109"/>
        <end position="207"/>
    </location>
</feature>
<keyword evidence="7" id="KW-0732">Signal</keyword>
<dbReference type="PANTHER" id="PTHR32552">
    <property type="entry name" value="FERRICHROME IRON RECEPTOR-RELATED"/>
    <property type="match status" value="1"/>
</dbReference>
<evidence type="ECO:0000256" key="7">
    <source>
        <dbReference type="ARBA" id="ARBA00022729"/>
    </source>
</evidence>
<dbReference type="Gene3D" id="2.40.170.20">
    <property type="entry name" value="TonB-dependent receptor, beta-barrel domain"/>
    <property type="match status" value="1"/>
</dbReference>
<evidence type="ECO:0000256" key="14">
    <source>
        <dbReference type="PROSITE-ProRule" id="PRU01360"/>
    </source>
</evidence>
<dbReference type="AlphaFoldDB" id="A0A1I1RXX1"/>
<evidence type="ECO:0000256" key="11">
    <source>
        <dbReference type="ARBA" id="ARBA00023136"/>
    </source>
</evidence>
<organism evidence="18 19">
    <name type="scientific">Paracidovorax konjaci</name>
    <dbReference type="NCBI Taxonomy" id="32040"/>
    <lineage>
        <taxon>Bacteria</taxon>
        <taxon>Pseudomonadati</taxon>
        <taxon>Pseudomonadota</taxon>
        <taxon>Betaproteobacteria</taxon>
        <taxon>Burkholderiales</taxon>
        <taxon>Comamonadaceae</taxon>
        <taxon>Paracidovorax</taxon>
    </lineage>
</organism>
<keyword evidence="9" id="KW-0406">Ion transport</keyword>
<dbReference type="InterPro" id="IPR012910">
    <property type="entry name" value="Plug_dom"/>
</dbReference>